<evidence type="ECO:0008006" key="3">
    <source>
        <dbReference type="Google" id="ProtNLM"/>
    </source>
</evidence>
<reference evidence="2" key="1">
    <citation type="submission" date="2016-10" db="EMBL/GenBank/DDBJ databases">
        <authorList>
            <person name="Varghese N."/>
        </authorList>
    </citation>
    <scope>NUCLEOTIDE SEQUENCE [LARGE SCALE GENOMIC DNA]</scope>
    <source>
        <strain evidence="2">Nsp8</strain>
    </source>
</reference>
<dbReference type="EMBL" id="FOVJ01000012">
    <property type="protein sequence ID" value="SFO21577.1"/>
    <property type="molecule type" value="Genomic_DNA"/>
</dbReference>
<proteinExistence type="predicted"/>
<evidence type="ECO:0000313" key="2">
    <source>
        <dbReference type="Proteomes" id="UP000183107"/>
    </source>
</evidence>
<dbReference type="AlphaFoldDB" id="A0A1I5FCW3"/>
<protein>
    <recommendedName>
        <fullName evidence="3">Plasmid segregation centromere-binding protein ParG</fullName>
    </recommendedName>
</protein>
<accession>A0A1I5FCW3</accession>
<organism evidence="1 2">
    <name type="scientific">Nitrosospira briensis</name>
    <dbReference type="NCBI Taxonomy" id="35799"/>
    <lineage>
        <taxon>Bacteria</taxon>
        <taxon>Pseudomonadati</taxon>
        <taxon>Pseudomonadota</taxon>
        <taxon>Betaproteobacteria</taxon>
        <taxon>Nitrosomonadales</taxon>
        <taxon>Nitrosomonadaceae</taxon>
        <taxon>Nitrosospira</taxon>
    </lineage>
</organism>
<dbReference type="RefSeq" id="WP_074798754.1">
    <property type="nucleotide sequence ID" value="NZ_FOVJ01000012.1"/>
</dbReference>
<dbReference type="Proteomes" id="UP000183107">
    <property type="component" value="Unassembled WGS sequence"/>
</dbReference>
<name>A0A1I5FCW3_9PROT</name>
<sequence>MAKAVILTPDALAAPQITPKAATPARSPVPLSTSVQKAEQIPLQVRIPRHAARAIKIAAAERDQTISDFMLACFHAYMKDDKHA</sequence>
<keyword evidence="2" id="KW-1185">Reference proteome</keyword>
<evidence type="ECO:0000313" key="1">
    <source>
        <dbReference type="EMBL" id="SFO21577.1"/>
    </source>
</evidence>
<gene>
    <name evidence="1" type="ORF">SAMN05216386_2966</name>
</gene>